<dbReference type="Proteomes" id="UP000001307">
    <property type="component" value="Unassembled WGS sequence"/>
</dbReference>
<evidence type="ECO:0000256" key="1">
    <source>
        <dbReference type="SAM" id="Phobius"/>
    </source>
</evidence>
<keyword evidence="1" id="KW-0812">Transmembrane</keyword>
<gene>
    <name evidence="2" type="ORF">GSOID_T00011522001</name>
</gene>
<proteinExistence type="predicted"/>
<keyword evidence="1" id="KW-0472">Membrane</keyword>
<evidence type="ECO:0000313" key="3">
    <source>
        <dbReference type="Proteomes" id="UP000001307"/>
    </source>
</evidence>
<evidence type="ECO:0000313" key="2">
    <source>
        <dbReference type="EMBL" id="CBY21984.1"/>
    </source>
</evidence>
<reference evidence="2" key="1">
    <citation type="journal article" date="2010" name="Science">
        <title>Plasticity of animal genome architecture unmasked by rapid evolution of a pelagic tunicate.</title>
        <authorList>
            <person name="Denoeud F."/>
            <person name="Henriet S."/>
            <person name="Mungpakdee S."/>
            <person name="Aury J.M."/>
            <person name="Da Silva C."/>
            <person name="Brinkmann H."/>
            <person name="Mikhaleva J."/>
            <person name="Olsen L.C."/>
            <person name="Jubin C."/>
            <person name="Canestro C."/>
            <person name="Bouquet J.M."/>
            <person name="Danks G."/>
            <person name="Poulain J."/>
            <person name="Campsteijn C."/>
            <person name="Adamski M."/>
            <person name="Cross I."/>
            <person name="Yadetie F."/>
            <person name="Muffato M."/>
            <person name="Louis A."/>
            <person name="Butcher S."/>
            <person name="Tsagkogeorga G."/>
            <person name="Konrad A."/>
            <person name="Singh S."/>
            <person name="Jensen M.F."/>
            <person name="Cong E.H."/>
            <person name="Eikeseth-Otteraa H."/>
            <person name="Noel B."/>
            <person name="Anthouard V."/>
            <person name="Porcel B.M."/>
            <person name="Kachouri-Lafond R."/>
            <person name="Nishino A."/>
            <person name="Ugolini M."/>
            <person name="Chourrout P."/>
            <person name="Nishida H."/>
            <person name="Aasland R."/>
            <person name="Huzurbazar S."/>
            <person name="Westhof E."/>
            <person name="Delsuc F."/>
            <person name="Lehrach H."/>
            <person name="Reinhardt R."/>
            <person name="Weissenbach J."/>
            <person name="Roy S.W."/>
            <person name="Artiguenave F."/>
            <person name="Postlethwait J.H."/>
            <person name="Manak J.R."/>
            <person name="Thompson E.M."/>
            <person name="Jaillon O."/>
            <person name="Du Pasquier L."/>
            <person name="Boudinot P."/>
            <person name="Liberles D.A."/>
            <person name="Volff J.N."/>
            <person name="Philippe H."/>
            <person name="Lenhard B."/>
            <person name="Roest Crollius H."/>
            <person name="Wincker P."/>
            <person name="Chourrout D."/>
        </authorList>
    </citation>
    <scope>NUCLEOTIDE SEQUENCE [LARGE SCALE GENOMIC DNA]</scope>
</reference>
<protein>
    <submittedName>
        <fullName evidence="2">Uncharacterized protein</fullName>
    </submittedName>
</protein>
<keyword evidence="1" id="KW-1133">Transmembrane helix</keyword>
<dbReference type="AlphaFoldDB" id="E4WX92"/>
<name>E4WX92_OIKDI</name>
<dbReference type="InParanoid" id="E4WX92"/>
<feature type="transmembrane region" description="Helical" evidence="1">
    <location>
        <begin position="146"/>
        <end position="166"/>
    </location>
</feature>
<keyword evidence="3" id="KW-1185">Reference proteome</keyword>
<dbReference type="EMBL" id="FN653018">
    <property type="protein sequence ID" value="CBY21984.1"/>
    <property type="molecule type" value="Genomic_DNA"/>
</dbReference>
<accession>E4WX92</accession>
<organism evidence="2">
    <name type="scientific">Oikopleura dioica</name>
    <name type="common">Tunicate</name>
    <dbReference type="NCBI Taxonomy" id="34765"/>
    <lineage>
        <taxon>Eukaryota</taxon>
        <taxon>Metazoa</taxon>
        <taxon>Chordata</taxon>
        <taxon>Tunicata</taxon>
        <taxon>Appendicularia</taxon>
        <taxon>Copelata</taxon>
        <taxon>Oikopleuridae</taxon>
        <taxon>Oikopleura</taxon>
    </lineage>
</organism>
<sequence>MPINQDLDLRTLETHPPPLEKEKEIFDRLNLELNISALFGMSTASISYKIVPLAQNLVRNNGWLGFLNILMAKSVSFASEYGSMSVNPGLDIRTDAGPPPVLEEEQKTFDQILLEKNIAALFGIGTAYFTYKAHPITRKLVKNHGWIGFLNVLTFGGIIGVGSWLASGRRSQIYSNLPDGYFRKIKVDNMPDTIEAKKKYFDQFPEELRQRERVIGLFCLQTPLPTISQQQQNRGRPYVTYAELRAKAKEADKIIAEQNDKLINK</sequence>